<feature type="compositionally biased region" description="Low complexity" evidence="1">
    <location>
        <begin position="33"/>
        <end position="48"/>
    </location>
</feature>
<feature type="compositionally biased region" description="Polar residues" evidence="1">
    <location>
        <begin position="90"/>
        <end position="102"/>
    </location>
</feature>
<organism evidence="2 3">
    <name type="scientific">Monilinia fructicola</name>
    <name type="common">Brown rot fungus</name>
    <name type="synonym">Ciboria fructicola</name>
    <dbReference type="NCBI Taxonomy" id="38448"/>
    <lineage>
        <taxon>Eukaryota</taxon>
        <taxon>Fungi</taxon>
        <taxon>Dikarya</taxon>
        <taxon>Ascomycota</taxon>
        <taxon>Pezizomycotina</taxon>
        <taxon>Leotiomycetes</taxon>
        <taxon>Helotiales</taxon>
        <taxon>Sclerotiniaceae</taxon>
        <taxon>Monilinia</taxon>
    </lineage>
</organism>
<evidence type="ECO:0000256" key="1">
    <source>
        <dbReference type="SAM" id="MobiDB-lite"/>
    </source>
</evidence>
<dbReference type="AlphaFoldDB" id="A0A5M9JKM4"/>
<sequence length="204" mass="22735">MVGVGITVIGGGGGGGGVDSDWDVETFVAYLSPSPTASSPTASLQQRRLQQRRLQQRRLQQRRLQQRRLQQRRLQQRRLRLQQRRLLVSNSAIDTLNPTHTPLHQPRPKTPPSKPTPQHTSPLKPTSIHTETKTSCLPTTSRSPPRTRTDAVDELRYARSRGRLPEWRGDMLYMPRLGLRVRVRGGPARGSAGGTNWFGGGGEA</sequence>
<dbReference type="Proteomes" id="UP000322873">
    <property type="component" value="Unassembled WGS sequence"/>
</dbReference>
<feature type="region of interest" description="Disordered" evidence="1">
    <location>
        <begin position="33"/>
        <end position="54"/>
    </location>
</feature>
<comment type="caution">
    <text evidence="2">The sequence shown here is derived from an EMBL/GenBank/DDBJ whole genome shotgun (WGS) entry which is preliminary data.</text>
</comment>
<feature type="region of interest" description="Disordered" evidence="1">
    <location>
        <begin position="90"/>
        <end position="150"/>
    </location>
</feature>
<dbReference type="EMBL" id="VICG01000009">
    <property type="protein sequence ID" value="KAA8568362.1"/>
    <property type="molecule type" value="Genomic_DNA"/>
</dbReference>
<evidence type="ECO:0000313" key="3">
    <source>
        <dbReference type="Proteomes" id="UP000322873"/>
    </source>
</evidence>
<evidence type="ECO:0000313" key="2">
    <source>
        <dbReference type="EMBL" id="KAA8568362.1"/>
    </source>
</evidence>
<proteinExistence type="predicted"/>
<gene>
    <name evidence="2" type="ORF">EYC84_007398</name>
</gene>
<keyword evidence="3" id="KW-1185">Reference proteome</keyword>
<accession>A0A5M9JKM4</accession>
<protein>
    <submittedName>
        <fullName evidence="2">Uncharacterized protein</fullName>
    </submittedName>
</protein>
<reference evidence="2 3" key="1">
    <citation type="submission" date="2019-06" db="EMBL/GenBank/DDBJ databases">
        <title>Genome Sequence of the Brown Rot Fungal Pathogen Monilinia fructicola.</title>
        <authorList>
            <person name="De Miccolis Angelini R.M."/>
            <person name="Landi L."/>
            <person name="Abate D."/>
            <person name="Pollastro S."/>
            <person name="Romanazzi G."/>
            <person name="Faretra F."/>
        </authorList>
    </citation>
    <scope>NUCLEOTIDE SEQUENCE [LARGE SCALE GENOMIC DNA]</scope>
    <source>
        <strain evidence="2 3">Mfrc123</strain>
    </source>
</reference>
<name>A0A5M9JKM4_MONFR</name>
<feature type="compositionally biased region" description="Low complexity" evidence="1">
    <location>
        <begin position="134"/>
        <end position="146"/>
    </location>
</feature>